<evidence type="ECO:0008006" key="3">
    <source>
        <dbReference type="Google" id="ProtNLM"/>
    </source>
</evidence>
<protein>
    <recommendedName>
        <fullName evidence="3">DNA polymerase family A</fullName>
    </recommendedName>
</protein>
<dbReference type="Proteomes" id="UP000788153">
    <property type="component" value="Unassembled WGS sequence"/>
</dbReference>
<keyword evidence="2" id="KW-1185">Reference proteome</keyword>
<dbReference type="RefSeq" id="WP_140048061.1">
    <property type="nucleotide sequence ID" value="NZ_BAAAEV010000001.1"/>
</dbReference>
<organism evidence="1 2">
    <name type="scientific">Sphingomonas japonica</name>
    <dbReference type="NCBI Taxonomy" id="511662"/>
    <lineage>
        <taxon>Bacteria</taxon>
        <taxon>Pseudomonadati</taxon>
        <taxon>Pseudomonadota</taxon>
        <taxon>Alphaproteobacteria</taxon>
        <taxon>Sphingomonadales</taxon>
        <taxon>Sphingomonadaceae</taxon>
        <taxon>Sphingomonas</taxon>
    </lineage>
</organism>
<accession>A0ABX0U2C0</accession>
<comment type="caution">
    <text evidence="1">The sequence shown here is derived from an EMBL/GenBank/DDBJ whole genome shotgun (WGS) entry which is preliminary data.</text>
</comment>
<gene>
    <name evidence="1" type="ORF">FHT01_000405</name>
</gene>
<evidence type="ECO:0000313" key="1">
    <source>
        <dbReference type="EMBL" id="NIJ22863.1"/>
    </source>
</evidence>
<dbReference type="EMBL" id="JAASQP010000001">
    <property type="protein sequence ID" value="NIJ22863.1"/>
    <property type="molecule type" value="Genomic_DNA"/>
</dbReference>
<proteinExistence type="predicted"/>
<evidence type="ECO:0000313" key="2">
    <source>
        <dbReference type="Proteomes" id="UP000788153"/>
    </source>
</evidence>
<sequence length="443" mass="48513">MLIYKLKEPYINSEQYLDLTGMCNSLSSSNLIQELSNLVVKEVGGIKSPSKRLKGATGALTADLLACAAENPLAFRYRSVGCNSFADEPIGYRAFRDAFDALVANGFIESFPGKKGGEGGFGTATRMRATGKLIALALRFGIALDRLGEHFGTAPLPATIKEPVVMRAPSRTDAKGRHRGAKLKLDTSHPDIVSSGARINRLNTFMAGVAVTGIKRWTLQRVYCDNGKPERYGRFGGRIYSPFQNGKKKGRRHIRFNGELVVEVDIGASFLTIYHSLMHRPLDTSVADLYAMAWPPRAIAKAYINAAFGLGKVHSRWPSEVVDQLENPQGRDVQPIPDVRKNYPVGRVRTAVTNKFPLLADLGDSGCAWGDLHYAESEVVLATIESLAFEHAIPSLPLHDAILVPVSKSGLAMRVLSAEFERHIGVKPKLKLKEYGEIRRLAA</sequence>
<reference evidence="1 2" key="1">
    <citation type="submission" date="2020-03" db="EMBL/GenBank/DDBJ databases">
        <title>Genomic Encyclopedia of Type Strains, Phase IV (KMG-IV): sequencing the most valuable type-strain genomes for metagenomic binning, comparative biology and taxonomic classification.</title>
        <authorList>
            <person name="Goeker M."/>
        </authorList>
    </citation>
    <scope>NUCLEOTIDE SEQUENCE [LARGE SCALE GENOMIC DNA]</scope>
    <source>
        <strain evidence="1 2">DSM 22753</strain>
    </source>
</reference>
<name>A0ABX0U2C0_9SPHN</name>